<keyword evidence="3" id="KW-1003">Cell membrane</keyword>
<dbReference type="RefSeq" id="WP_188888232.1">
    <property type="nucleotide sequence ID" value="NZ_BMHY01000002.1"/>
</dbReference>
<keyword evidence="10" id="KW-1185">Reference proteome</keyword>
<evidence type="ECO:0000256" key="6">
    <source>
        <dbReference type="ARBA" id="ARBA00023136"/>
    </source>
</evidence>
<dbReference type="PANTHER" id="PTHR43744:SF12">
    <property type="entry name" value="ABC TRANSPORTER PERMEASE PROTEIN MG189-RELATED"/>
    <property type="match status" value="1"/>
</dbReference>
<organism evidence="9 10">
    <name type="scientific">Paenibacillus radicis</name>
    <name type="common">ex Gao et al. 2016</name>
    <dbReference type="NCBI Taxonomy" id="1737354"/>
    <lineage>
        <taxon>Bacteria</taxon>
        <taxon>Bacillati</taxon>
        <taxon>Bacillota</taxon>
        <taxon>Bacilli</taxon>
        <taxon>Bacillales</taxon>
        <taxon>Paenibacillaceae</taxon>
        <taxon>Paenibacillus</taxon>
    </lineage>
</organism>
<dbReference type="InterPro" id="IPR000515">
    <property type="entry name" value="MetI-like"/>
</dbReference>
<evidence type="ECO:0000256" key="3">
    <source>
        <dbReference type="ARBA" id="ARBA00022475"/>
    </source>
</evidence>
<evidence type="ECO:0000256" key="1">
    <source>
        <dbReference type="ARBA" id="ARBA00004651"/>
    </source>
</evidence>
<reference evidence="9 10" key="1">
    <citation type="journal article" date="2014" name="Int. J. Syst. Evol. Microbiol.">
        <title>Complete genome sequence of Corynebacterium casei LMG S-19264T (=DSM 44701T), isolated from a smear-ripened cheese.</title>
        <authorList>
            <consortium name="US DOE Joint Genome Institute (JGI-PGF)"/>
            <person name="Walter F."/>
            <person name="Albersmeier A."/>
            <person name="Kalinowski J."/>
            <person name="Ruckert C."/>
        </authorList>
    </citation>
    <scope>NUCLEOTIDE SEQUENCE [LARGE SCALE GENOMIC DNA]</scope>
    <source>
        <strain evidence="9 10">CGMCC 1.15286</strain>
    </source>
</reference>
<dbReference type="PROSITE" id="PS51257">
    <property type="entry name" value="PROKAR_LIPOPROTEIN"/>
    <property type="match status" value="1"/>
</dbReference>
<name>A0A917LWI2_9BACL</name>
<evidence type="ECO:0000256" key="4">
    <source>
        <dbReference type="ARBA" id="ARBA00022692"/>
    </source>
</evidence>
<dbReference type="SUPFAM" id="SSF161098">
    <property type="entry name" value="MetI-like"/>
    <property type="match status" value="1"/>
</dbReference>
<gene>
    <name evidence="9" type="primary">malG</name>
    <name evidence="9" type="ORF">GCM10010918_14200</name>
</gene>
<feature type="transmembrane region" description="Helical" evidence="7">
    <location>
        <begin position="12"/>
        <end position="36"/>
    </location>
</feature>
<feature type="transmembrane region" description="Helical" evidence="7">
    <location>
        <begin position="142"/>
        <end position="161"/>
    </location>
</feature>
<dbReference type="AlphaFoldDB" id="A0A917LWI2"/>
<evidence type="ECO:0000313" key="10">
    <source>
        <dbReference type="Proteomes" id="UP000600247"/>
    </source>
</evidence>
<accession>A0A917LWI2</accession>
<proteinExistence type="inferred from homology"/>
<dbReference type="Proteomes" id="UP000600247">
    <property type="component" value="Unassembled WGS sequence"/>
</dbReference>
<evidence type="ECO:0000313" key="9">
    <source>
        <dbReference type="EMBL" id="GGG61788.1"/>
    </source>
</evidence>
<feature type="domain" description="ABC transmembrane type-1" evidence="8">
    <location>
        <begin position="74"/>
        <end position="265"/>
    </location>
</feature>
<feature type="transmembrane region" description="Helical" evidence="7">
    <location>
        <begin position="198"/>
        <end position="220"/>
    </location>
</feature>
<keyword evidence="5 7" id="KW-1133">Transmembrane helix</keyword>
<evidence type="ECO:0000256" key="5">
    <source>
        <dbReference type="ARBA" id="ARBA00022989"/>
    </source>
</evidence>
<protein>
    <submittedName>
        <fullName evidence="9">Sugar ABC transporter permease</fullName>
    </submittedName>
</protein>
<dbReference type="PANTHER" id="PTHR43744">
    <property type="entry name" value="ABC TRANSPORTER PERMEASE PROTEIN MG189-RELATED-RELATED"/>
    <property type="match status" value="1"/>
</dbReference>
<comment type="similarity">
    <text evidence="7">Belongs to the binding-protein-dependent transport system permease family.</text>
</comment>
<comment type="caution">
    <text evidence="9">The sequence shown here is derived from an EMBL/GenBank/DDBJ whole genome shotgun (WGS) entry which is preliminary data.</text>
</comment>
<keyword evidence="6 7" id="KW-0472">Membrane</keyword>
<dbReference type="GO" id="GO:0055085">
    <property type="term" value="P:transmembrane transport"/>
    <property type="evidence" value="ECO:0007669"/>
    <property type="project" value="InterPro"/>
</dbReference>
<dbReference type="Gene3D" id="1.10.3720.10">
    <property type="entry name" value="MetI-like"/>
    <property type="match status" value="1"/>
</dbReference>
<feature type="transmembrane region" description="Helical" evidence="7">
    <location>
        <begin position="247"/>
        <end position="265"/>
    </location>
</feature>
<feature type="transmembrane region" description="Helical" evidence="7">
    <location>
        <begin position="81"/>
        <end position="99"/>
    </location>
</feature>
<dbReference type="InterPro" id="IPR035906">
    <property type="entry name" value="MetI-like_sf"/>
</dbReference>
<dbReference type="EMBL" id="BMHY01000002">
    <property type="protein sequence ID" value="GGG61788.1"/>
    <property type="molecule type" value="Genomic_DNA"/>
</dbReference>
<sequence>MARAYARGRFMSGLAPNLILLVFSISCIFPAVWLFYSSLKGKSEFYANPISLPHSPSVDQYVAIFTKSKILLWMWNTTRNSVLSLLIILVLGFIIGYFLSRFRFKGRNALYNYYLLGMLVPIHALMVPMYVQFTQTGMSDKWFTLILPYAAFGLPIAIFLVDSYVRSIPIEVEEAACIDGCSFHRTLFSIVLPICRPILFTVGIIQFFVVWNEFTFALILNSKDSLMTVPVGITLFKGQFVTDYPKMMASMLIAIFPAMILYFAFSKQIIKGMVAGSVKG</sequence>
<dbReference type="Pfam" id="PF00528">
    <property type="entry name" value="BPD_transp_1"/>
    <property type="match status" value="1"/>
</dbReference>
<evidence type="ECO:0000256" key="7">
    <source>
        <dbReference type="RuleBase" id="RU363032"/>
    </source>
</evidence>
<dbReference type="PROSITE" id="PS50928">
    <property type="entry name" value="ABC_TM1"/>
    <property type="match status" value="1"/>
</dbReference>
<keyword evidence="4 7" id="KW-0812">Transmembrane</keyword>
<evidence type="ECO:0000259" key="8">
    <source>
        <dbReference type="PROSITE" id="PS50928"/>
    </source>
</evidence>
<keyword evidence="2 7" id="KW-0813">Transport</keyword>
<comment type="subcellular location">
    <subcellularLocation>
        <location evidence="1 7">Cell membrane</location>
        <topology evidence="1 7">Multi-pass membrane protein</topology>
    </subcellularLocation>
</comment>
<dbReference type="GO" id="GO:0005886">
    <property type="term" value="C:plasma membrane"/>
    <property type="evidence" value="ECO:0007669"/>
    <property type="project" value="UniProtKB-SubCell"/>
</dbReference>
<dbReference type="CDD" id="cd06261">
    <property type="entry name" value="TM_PBP2"/>
    <property type="match status" value="1"/>
</dbReference>
<feature type="transmembrane region" description="Helical" evidence="7">
    <location>
        <begin position="111"/>
        <end position="130"/>
    </location>
</feature>
<evidence type="ECO:0000256" key="2">
    <source>
        <dbReference type="ARBA" id="ARBA00022448"/>
    </source>
</evidence>